<dbReference type="Proteomes" id="UP001431449">
    <property type="component" value="Unassembled WGS sequence"/>
</dbReference>
<evidence type="ECO:0000313" key="2">
    <source>
        <dbReference type="EMBL" id="MCK7593179.1"/>
    </source>
</evidence>
<sequence>MSVERLRTLYRQASGQRLDAPPPVASPMPALPSLNTLLRRTQRLEGSARPGKRGAGRLPGQTVVDGLQLIQSSHPQPACGRLQFDHAELGQVDATRLLAIDTETTGLAGGSGTRAFLIGAADWHSGSLRVRQLLLTSLAAEGALLDAFAGWLAQRPILLSYNGKCFDVPLLRTRMRLYRRDPRCLDLPHVDLLYGVRRRYRQRWENCRLATAERELLDLARANDLPGSEAPAAFRRWLRDGESEGISRAAEHNAQDLVSLMQLAVRLGGERATPW</sequence>
<dbReference type="EMBL" id="JALNMH010000004">
    <property type="protein sequence ID" value="MCK7593179.1"/>
    <property type="molecule type" value="Genomic_DNA"/>
</dbReference>
<evidence type="ECO:0000259" key="1">
    <source>
        <dbReference type="Pfam" id="PF13482"/>
    </source>
</evidence>
<dbReference type="InterPro" id="IPR038720">
    <property type="entry name" value="YprB_RNase_H-like_dom"/>
</dbReference>
<organism evidence="2 3">
    <name type="scientific">Pseudomarimonas salicorniae</name>
    <dbReference type="NCBI Taxonomy" id="2933270"/>
    <lineage>
        <taxon>Bacteria</taxon>
        <taxon>Pseudomonadati</taxon>
        <taxon>Pseudomonadota</taxon>
        <taxon>Gammaproteobacteria</taxon>
        <taxon>Lysobacterales</taxon>
        <taxon>Lysobacteraceae</taxon>
        <taxon>Pseudomarimonas</taxon>
    </lineage>
</organism>
<dbReference type="Pfam" id="PF13482">
    <property type="entry name" value="RNase_H_2"/>
    <property type="match status" value="1"/>
</dbReference>
<gene>
    <name evidence="2" type="ORF">M0G41_05785</name>
</gene>
<keyword evidence="3" id="KW-1185">Reference proteome</keyword>
<evidence type="ECO:0000313" key="3">
    <source>
        <dbReference type="Proteomes" id="UP001431449"/>
    </source>
</evidence>
<dbReference type="InterPro" id="IPR036397">
    <property type="entry name" value="RNaseH_sf"/>
</dbReference>
<name>A0ABT0GF60_9GAMM</name>
<dbReference type="PANTHER" id="PTHR38462">
    <property type="entry name" value="EXONUCLEASE-LIKE PROTEIN"/>
    <property type="match status" value="1"/>
</dbReference>
<dbReference type="RefSeq" id="WP_248206366.1">
    <property type="nucleotide sequence ID" value="NZ_JALNMH010000004.1"/>
</dbReference>
<dbReference type="Gene3D" id="3.30.420.10">
    <property type="entry name" value="Ribonuclease H-like superfamily/Ribonuclease H"/>
    <property type="match status" value="1"/>
</dbReference>
<comment type="caution">
    <text evidence="2">The sequence shown here is derived from an EMBL/GenBank/DDBJ whole genome shotgun (WGS) entry which is preliminary data.</text>
</comment>
<dbReference type="SUPFAM" id="SSF53098">
    <property type="entry name" value="Ribonuclease H-like"/>
    <property type="match status" value="1"/>
</dbReference>
<dbReference type="InterPro" id="IPR012337">
    <property type="entry name" value="RNaseH-like_sf"/>
</dbReference>
<protein>
    <submittedName>
        <fullName evidence="2">Ribonuclease H-like domain-containing protein</fullName>
    </submittedName>
</protein>
<dbReference type="PANTHER" id="PTHR38462:SF1">
    <property type="entry name" value="YPRB RIBONUCLEASE H-LIKE DOMAIN-CONTAINING PROTEIN"/>
    <property type="match status" value="1"/>
</dbReference>
<accession>A0ABT0GF60</accession>
<reference evidence="2" key="1">
    <citation type="submission" date="2022-04" db="EMBL/GenBank/DDBJ databases">
        <title>Lysobacter sp. CAU 1642 isolated from sea sand.</title>
        <authorList>
            <person name="Kim W."/>
        </authorList>
    </citation>
    <scope>NUCLEOTIDE SEQUENCE</scope>
    <source>
        <strain evidence="2">CAU 1642</strain>
    </source>
</reference>
<proteinExistence type="predicted"/>
<feature type="domain" description="YprB ribonuclease H-like" evidence="1">
    <location>
        <begin position="100"/>
        <end position="267"/>
    </location>
</feature>